<gene>
    <name evidence="2" type="ORF">L21_1033</name>
</gene>
<keyword evidence="2" id="KW-0808">Transferase</keyword>
<feature type="domain" description="Methyltransferase type 11" evidence="1">
    <location>
        <begin position="51"/>
        <end position="136"/>
    </location>
</feature>
<dbReference type="Proteomes" id="UP000184671">
    <property type="component" value="Unassembled WGS sequence"/>
</dbReference>
<dbReference type="AlphaFoldDB" id="A0A1M4MJX0"/>
<dbReference type="SUPFAM" id="SSF53335">
    <property type="entry name" value="S-adenosyl-L-methionine-dependent methyltransferases"/>
    <property type="match status" value="1"/>
</dbReference>
<dbReference type="STRING" id="118126.L21_1033"/>
<dbReference type="GO" id="GO:0032259">
    <property type="term" value="P:methylation"/>
    <property type="evidence" value="ECO:0007669"/>
    <property type="project" value="UniProtKB-KW"/>
</dbReference>
<dbReference type="GO" id="GO:0008757">
    <property type="term" value="F:S-adenosylmethionine-dependent methyltransferase activity"/>
    <property type="evidence" value="ECO:0007669"/>
    <property type="project" value="InterPro"/>
</dbReference>
<dbReference type="InterPro" id="IPR029063">
    <property type="entry name" value="SAM-dependent_MTases_sf"/>
</dbReference>
<name>A0A1M4MJX0_9EURY</name>
<sequence>MGVIDGSRMPWNVFEQFAEEYDRWFEEHRAEYHAELARFRRLLPHPDSRAVEIGVGSGRFAAPLRIPFGIEPSLALGRMARERGVEVIRGRAESLPLRDGSCSSVLMVTVVCFLDDPVRAFHEIHRILVPGGTLVIGFLERDGEVARKYLHDEGKHRFLSRARFYSQNDILEFLRCTGFYVVDVESGAGFSVVAAERD</sequence>
<accession>A0A1M4MJX0</accession>
<reference evidence="2 3" key="1">
    <citation type="submission" date="2016-08" db="EMBL/GenBank/DDBJ databases">
        <authorList>
            <person name="Seilhamer J.J."/>
        </authorList>
    </citation>
    <scope>NUCLEOTIDE SEQUENCE [LARGE SCALE GENOMIC DNA]</scope>
    <source>
        <strain evidence="2">L21-II-0</strain>
    </source>
</reference>
<evidence type="ECO:0000313" key="2">
    <source>
        <dbReference type="EMBL" id="SCL75142.1"/>
    </source>
</evidence>
<dbReference type="Pfam" id="PF08241">
    <property type="entry name" value="Methyltransf_11"/>
    <property type="match status" value="1"/>
</dbReference>
<dbReference type="Gene3D" id="3.40.50.150">
    <property type="entry name" value="Vaccinia Virus protein VP39"/>
    <property type="match status" value="1"/>
</dbReference>
<evidence type="ECO:0000259" key="1">
    <source>
        <dbReference type="Pfam" id="PF08241"/>
    </source>
</evidence>
<dbReference type="InterPro" id="IPR013216">
    <property type="entry name" value="Methyltransf_11"/>
</dbReference>
<dbReference type="EMBL" id="FMID01000024">
    <property type="protein sequence ID" value="SCL75142.1"/>
    <property type="molecule type" value="Genomic_DNA"/>
</dbReference>
<proteinExistence type="predicted"/>
<protein>
    <submittedName>
        <fullName evidence="2">Methyltransferase domain protein</fullName>
    </submittedName>
</protein>
<evidence type="ECO:0000313" key="3">
    <source>
        <dbReference type="Proteomes" id="UP000184671"/>
    </source>
</evidence>
<dbReference type="CDD" id="cd02440">
    <property type="entry name" value="AdoMet_MTases"/>
    <property type="match status" value="1"/>
</dbReference>
<organism evidence="2 3">
    <name type="scientific">Methanoculleus chikugoensis</name>
    <dbReference type="NCBI Taxonomy" id="118126"/>
    <lineage>
        <taxon>Archaea</taxon>
        <taxon>Methanobacteriati</taxon>
        <taxon>Methanobacteriota</taxon>
        <taxon>Stenosarchaea group</taxon>
        <taxon>Methanomicrobia</taxon>
        <taxon>Methanomicrobiales</taxon>
        <taxon>Methanomicrobiaceae</taxon>
        <taxon>Methanoculleus</taxon>
    </lineage>
</organism>
<keyword evidence="2" id="KW-0489">Methyltransferase</keyword>